<organism evidence="3 4">
    <name type="scientific">Lactococcus lactis</name>
    <dbReference type="NCBI Taxonomy" id="1358"/>
    <lineage>
        <taxon>Bacteria</taxon>
        <taxon>Bacillati</taxon>
        <taxon>Bacillota</taxon>
        <taxon>Bacilli</taxon>
        <taxon>Lactobacillales</taxon>
        <taxon>Streptococcaceae</taxon>
        <taxon>Lactococcus</taxon>
    </lineage>
</organism>
<dbReference type="AlphaFoldDB" id="A0AB35KBF8"/>
<evidence type="ECO:0000313" key="3">
    <source>
        <dbReference type="EMBL" id="MDG5048350.1"/>
    </source>
</evidence>
<comment type="caution">
    <text evidence="3">The sequence shown here is derived from an EMBL/GenBank/DDBJ whole genome shotgun (WGS) entry which is preliminary data.</text>
</comment>
<dbReference type="InterPro" id="IPR001387">
    <property type="entry name" value="Cro/C1-type_HTH"/>
</dbReference>
<reference evidence="3" key="1">
    <citation type="submission" date="2022-10" db="EMBL/GenBank/DDBJ databases">
        <authorList>
            <person name="Turner M.S."/>
            <person name="Huang W."/>
        </authorList>
    </citation>
    <scope>NUCLEOTIDE SEQUENCE</scope>
    <source>
        <strain evidence="3">593</strain>
    </source>
</reference>
<dbReference type="Pfam" id="PF01381">
    <property type="entry name" value="HTH_3"/>
    <property type="match status" value="1"/>
</dbReference>
<gene>
    <name evidence="3" type="ORF">OGZ38_04185</name>
</gene>
<dbReference type="PROSITE" id="PS50943">
    <property type="entry name" value="HTH_CROC1"/>
    <property type="match status" value="1"/>
</dbReference>
<evidence type="ECO:0000259" key="2">
    <source>
        <dbReference type="PROSITE" id="PS50943"/>
    </source>
</evidence>
<dbReference type="RefSeq" id="WP_278199848.1">
    <property type="nucleotide sequence ID" value="NZ_JAOWLO010000002.1"/>
</dbReference>
<dbReference type="PANTHER" id="PTHR46558">
    <property type="entry name" value="TRACRIPTIONAL REGULATORY PROTEIN-RELATED-RELATED"/>
    <property type="match status" value="1"/>
</dbReference>
<dbReference type="SMART" id="SM00530">
    <property type="entry name" value="HTH_XRE"/>
    <property type="match status" value="1"/>
</dbReference>
<dbReference type="Proteomes" id="UP001152820">
    <property type="component" value="Unassembled WGS sequence"/>
</dbReference>
<proteinExistence type="predicted"/>
<dbReference type="EMBL" id="JAOWLO010000002">
    <property type="protein sequence ID" value="MDG5048350.1"/>
    <property type="molecule type" value="Genomic_DNA"/>
</dbReference>
<accession>A0AB35KBF8</accession>
<reference evidence="3" key="2">
    <citation type="journal article" date="2023" name="Food Microbiol.">
        <title>Evaluation of the fermentation potential of lactic acid bacteria isolated from herbs, fruits and vegetables as starter cultures in nut-based milk alternatives.</title>
        <authorList>
            <person name="Huang W."/>
            <person name="Dong A."/>
            <person name="Pham H.T."/>
            <person name="Zhou C."/>
            <person name="Huo Z."/>
            <person name="Watjen A.P."/>
            <person name="Prakash S."/>
            <person name="Bang-Berthelsen C.H."/>
            <person name="Turner M.S."/>
        </authorList>
    </citation>
    <scope>NUCLEOTIDE SEQUENCE</scope>
    <source>
        <strain evidence="3">593</strain>
    </source>
</reference>
<dbReference type="CDD" id="cd00093">
    <property type="entry name" value="HTH_XRE"/>
    <property type="match status" value="1"/>
</dbReference>
<keyword evidence="1" id="KW-0238">DNA-binding</keyword>
<sequence length="176" mass="20361">MIENFASNLTNLRIKSGLSQKELSEELGISTQTISNIEKGKSYPTFTNLEKIANYFKATPNQLFGTSKEIELENAVLKSDEYSKTLEDILKKTNELEEIVNGYFYKPMLSYYDPEHGEVYRYKLSNGKYLNTTGDLYPGEEIDKDVYVVEQLKEKSIYEQIMDMYNAIKVIDKNKN</sequence>
<feature type="domain" description="HTH cro/C1-type" evidence="2">
    <location>
        <begin position="9"/>
        <end position="63"/>
    </location>
</feature>
<dbReference type="InterPro" id="IPR010982">
    <property type="entry name" value="Lambda_DNA-bd_dom_sf"/>
</dbReference>
<dbReference type="GO" id="GO:0003677">
    <property type="term" value="F:DNA binding"/>
    <property type="evidence" value="ECO:0007669"/>
    <property type="project" value="UniProtKB-KW"/>
</dbReference>
<evidence type="ECO:0000313" key="4">
    <source>
        <dbReference type="Proteomes" id="UP001152820"/>
    </source>
</evidence>
<evidence type="ECO:0000256" key="1">
    <source>
        <dbReference type="ARBA" id="ARBA00023125"/>
    </source>
</evidence>
<dbReference type="PANTHER" id="PTHR46558:SF4">
    <property type="entry name" value="DNA-BIDING PHAGE PROTEIN"/>
    <property type="match status" value="1"/>
</dbReference>
<name>A0AB35KBF8_9LACT</name>
<dbReference type="SUPFAM" id="SSF47413">
    <property type="entry name" value="lambda repressor-like DNA-binding domains"/>
    <property type="match status" value="1"/>
</dbReference>
<protein>
    <submittedName>
        <fullName evidence="3">Helix-turn-helix domain-containing protein</fullName>
    </submittedName>
</protein>
<dbReference type="Gene3D" id="1.10.260.40">
    <property type="entry name" value="lambda repressor-like DNA-binding domains"/>
    <property type="match status" value="1"/>
</dbReference>